<dbReference type="Proteomes" id="UP000183404">
    <property type="component" value="Unassembled WGS sequence"/>
</dbReference>
<organism evidence="3 4">
    <name type="scientific">Thermoanaerobacter thermohydrosulfuricus</name>
    <name type="common">Clostridium thermohydrosulfuricum</name>
    <dbReference type="NCBI Taxonomy" id="1516"/>
    <lineage>
        <taxon>Bacteria</taxon>
        <taxon>Bacillati</taxon>
        <taxon>Bacillota</taxon>
        <taxon>Clostridia</taxon>
        <taxon>Thermoanaerobacterales</taxon>
        <taxon>Thermoanaerobacteraceae</taxon>
        <taxon>Thermoanaerobacter</taxon>
    </lineage>
</organism>
<reference evidence="3 4" key="1">
    <citation type="submission" date="2016-10" db="EMBL/GenBank/DDBJ databases">
        <authorList>
            <person name="de Groot N.N."/>
        </authorList>
    </citation>
    <scope>NUCLEOTIDE SEQUENCE [LARGE SCALE GENOMIC DNA]</scope>
    <source>
        <strain evidence="3 4">DSM 569</strain>
    </source>
</reference>
<evidence type="ECO:0000259" key="2">
    <source>
        <dbReference type="Pfam" id="PF01458"/>
    </source>
</evidence>
<accession>A0A1G7KQQ9</accession>
<dbReference type="InterPro" id="IPR000825">
    <property type="entry name" value="SUF_FeS_clus_asmbl_SufBD_core"/>
</dbReference>
<dbReference type="PANTHER" id="PTHR43575">
    <property type="entry name" value="PROTEIN ABCI7, CHLOROPLASTIC"/>
    <property type="match status" value="1"/>
</dbReference>
<dbReference type="AlphaFoldDB" id="A0A1G7KQQ9"/>
<evidence type="ECO:0000313" key="4">
    <source>
        <dbReference type="Proteomes" id="UP000183404"/>
    </source>
</evidence>
<dbReference type="Pfam" id="PF01458">
    <property type="entry name" value="SUFBD_core"/>
    <property type="match status" value="1"/>
</dbReference>
<evidence type="ECO:0000313" key="3">
    <source>
        <dbReference type="EMBL" id="SDF39562.1"/>
    </source>
</evidence>
<proteinExistence type="inferred from homology"/>
<dbReference type="PANTHER" id="PTHR43575:SF1">
    <property type="entry name" value="PROTEIN ABCI7, CHLOROPLASTIC"/>
    <property type="match status" value="1"/>
</dbReference>
<sequence length="349" mass="38743">MWKRVSMEEIQQPSYKEYTSAVIKDLSHDTVKIKETKKLAGLPTEILALRDKAFGIEGKFINMVKDFYNAGFHIEISQNSNVEKPIVIDYITNEQNDTLIDYNIIEAEANSQVTIVFDYNSGTKGFHNGITQVIAKEGSTVNIVKIQRLGDEFNDFDNNLVIVGKNAMVNWSNVVIGSKVSAFDVAVYLDEVGGTFTSKSIFLGVDSQKYDMAYKVYHQAPKTTSSVDLKGALKGSAKATFIGNIDIKKGAKKAKAEENETVLLLDKTVKSVAIPALYCGEDDVQANHSASAGQIDEDKLYYVMSRGFSLEEARLLMVQAILNPVIDLIPYDPVREIIIKGHIGRRIIK</sequence>
<dbReference type="EMBL" id="FNBS01000011">
    <property type="protein sequence ID" value="SDF39562.1"/>
    <property type="molecule type" value="Genomic_DNA"/>
</dbReference>
<dbReference type="InterPro" id="IPR037284">
    <property type="entry name" value="SUF_FeS_clus_asmbl_SufBD_sf"/>
</dbReference>
<evidence type="ECO:0000256" key="1">
    <source>
        <dbReference type="ARBA" id="ARBA00043967"/>
    </source>
</evidence>
<dbReference type="SUPFAM" id="SSF101960">
    <property type="entry name" value="Stabilizer of iron transporter SufD"/>
    <property type="match status" value="1"/>
</dbReference>
<comment type="similarity">
    <text evidence="1">Belongs to the iron-sulfur cluster assembly SufBD family.</text>
</comment>
<name>A0A1G7KQQ9_THETY</name>
<dbReference type="NCBIfam" id="TIGR01981">
    <property type="entry name" value="sufD"/>
    <property type="match status" value="1"/>
</dbReference>
<gene>
    <name evidence="3" type="ORF">SAMN04244560_00682</name>
</gene>
<dbReference type="RefSeq" id="WP_004399629.1">
    <property type="nucleotide sequence ID" value="NZ_FNBS01000011.1"/>
</dbReference>
<dbReference type="InterPro" id="IPR011542">
    <property type="entry name" value="SUF_FeS_clus_asmbl_SufD"/>
</dbReference>
<feature type="domain" description="SUF system FeS cluster assembly SufBD core" evidence="2">
    <location>
        <begin position="91"/>
        <end position="320"/>
    </location>
</feature>
<dbReference type="GO" id="GO:0016226">
    <property type="term" value="P:iron-sulfur cluster assembly"/>
    <property type="evidence" value="ECO:0007669"/>
    <property type="project" value="InterPro"/>
</dbReference>
<protein>
    <submittedName>
        <fullName evidence="3">Iron-regulated ABC transporter permease protein SufD</fullName>
    </submittedName>
</protein>
<dbReference type="InterPro" id="IPR055346">
    <property type="entry name" value="Fe-S_cluster_assembly_SufBD"/>
</dbReference>